<sequence length="161" mass="18513">MRWKYGVIGLALLSACVSPRLLAPDDQFGHRYAKRAPDGRVTLTLTLPDSAVAYWRYPVPIDTIHVRPAPFHGTRNTVPVELLIKGSLPDACSELDAVTQQRAGTLLRIQLWMRRPQRKRCRPVVRPFRFYLMLADRFAPGSYTLKLNDRVFTFEIHKPEK</sequence>
<name>A0A1M6QFR4_9BACT</name>
<protein>
    <recommendedName>
        <fullName evidence="4">Lipoprotein</fullName>
    </recommendedName>
</protein>
<dbReference type="Proteomes" id="UP000185812">
    <property type="component" value="Unassembled WGS sequence"/>
</dbReference>
<reference evidence="3" key="1">
    <citation type="submission" date="2016-11" db="EMBL/GenBank/DDBJ databases">
        <authorList>
            <person name="Varghese N."/>
            <person name="Submissions S."/>
        </authorList>
    </citation>
    <scope>NUCLEOTIDE SEQUENCE [LARGE SCALE GENOMIC DNA]</scope>
    <source>
        <strain evidence="3">DSM 22212</strain>
    </source>
</reference>
<organism evidence="2 3">
    <name type="scientific">Rhodothermus profundi</name>
    <dbReference type="NCBI Taxonomy" id="633813"/>
    <lineage>
        <taxon>Bacteria</taxon>
        <taxon>Pseudomonadati</taxon>
        <taxon>Rhodothermota</taxon>
        <taxon>Rhodothermia</taxon>
        <taxon>Rhodothermales</taxon>
        <taxon>Rhodothermaceae</taxon>
        <taxon>Rhodothermus</taxon>
    </lineage>
</organism>
<dbReference type="RefSeq" id="WP_072714446.1">
    <property type="nucleotide sequence ID" value="NZ_FRAU01000001.1"/>
</dbReference>
<evidence type="ECO:0000313" key="2">
    <source>
        <dbReference type="EMBL" id="SHK19015.1"/>
    </source>
</evidence>
<keyword evidence="1" id="KW-0732">Signal</keyword>
<dbReference type="AlphaFoldDB" id="A0A1M6QFR4"/>
<accession>A0A1M6QFR4</accession>
<proteinExistence type="predicted"/>
<keyword evidence="3" id="KW-1185">Reference proteome</keyword>
<evidence type="ECO:0000313" key="3">
    <source>
        <dbReference type="Proteomes" id="UP000185812"/>
    </source>
</evidence>
<feature type="signal peptide" evidence="1">
    <location>
        <begin position="1"/>
        <end position="23"/>
    </location>
</feature>
<dbReference type="EMBL" id="FRAU01000001">
    <property type="protein sequence ID" value="SHK19015.1"/>
    <property type="molecule type" value="Genomic_DNA"/>
</dbReference>
<dbReference type="STRING" id="633813.SAMN04488087_0602"/>
<evidence type="ECO:0008006" key="4">
    <source>
        <dbReference type="Google" id="ProtNLM"/>
    </source>
</evidence>
<evidence type="ECO:0000256" key="1">
    <source>
        <dbReference type="SAM" id="SignalP"/>
    </source>
</evidence>
<dbReference type="OrthoDB" id="1495952at2"/>
<feature type="chain" id="PRO_5013223445" description="Lipoprotein" evidence="1">
    <location>
        <begin position="24"/>
        <end position="161"/>
    </location>
</feature>
<gene>
    <name evidence="2" type="ORF">SAMN04488087_0602</name>
</gene>
<dbReference type="PROSITE" id="PS51257">
    <property type="entry name" value="PROKAR_LIPOPROTEIN"/>
    <property type="match status" value="1"/>
</dbReference>